<evidence type="ECO:0000313" key="1">
    <source>
        <dbReference type="EMBL" id="KQC29002.1"/>
    </source>
</evidence>
<keyword evidence="2" id="KW-1185">Reference proteome</keyword>
<protein>
    <recommendedName>
        <fullName evidence="3">DUF2911 domain-containing protein</fullName>
    </recommendedName>
</protein>
<sequence>MKTNYSVISTMILIAIFCITNITSAQLDFLPRGSQMAKIGQRIGNTDVTIIYSRPSVNDREIWGALVPYGMNNLGFGTAKESPWRAGANENTIFKTTHDLTIGGKTLPAGKYGLHMIVNEDNSATIIFSKNHGAWGSYFYEPSEDALRVDVETMEVSHVEQLTFNFNEVDAKSAVVALSWEKKQIPFKIETDVTANVLAEVRQQLQTNPGFNRPSWEQAANFALNNDGDLDEALGWVDAAIAGQFFSQKTFNNLRIKSQIMAKKGKTVEAEALMKEALPLGTVFQVHGYGRQLIGQGKTAEALEIFKWNVKNNKDTWPVHYGLARGYSAIGDNKSTLKHLKIALENAPAQANRDRVAANIAKAEKGESIN</sequence>
<dbReference type="STRING" id="346185.AAY42_03140"/>
<dbReference type="Pfam" id="PF11138">
    <property type="entry name" value="DUF2911"/>
    <property type="match status" value="1"/>
</dbReference>
<dbReference type="AlphaFoldDB" id="A0A0Q1CE46"/>
<dbReference type="PATRIC" id="fig|1547436.3.peg.660"/>
<reference evidence="1 2" key="1">
    <citation type="submission" date="2015-04" db="EMBL/GenBank/DDBJ databases">
        <title>Complete genome of flavobacterium.</title>
        <authorList>
            <person name="Kwon Y.M."/>
            <person name="Kim S.-J."/>
        </authorList>
    </citation>
    <scope>NUCLEOTIDE SEQUENCE [LARGE SCALE GENOMIC DNA]</scope>
    <source>
        <strain evidence="1 2">DK169</strain>
    </source>
</reference>
<dbReference type="Gene3D" id="1.25.40.10">
    <property type="entry name" value="Tetratricopeptide repeat domain"/>
    <property type="match status" value="1"/>
</dbReference>
<proteinExistence type="predicted"/>
<dbReference type="EMBL" id="LCTZ01000002">
    <property type="protein sequence ID" value="KQC29002.1"/>
    <property type="molecule type" value="Genomic_DNA"/>
</dbReference>
<evidence type="ECO:0000313" key="2">
    <source>
        <dbReference type="Proteomes" id="UP000050827"/>
    </source>
</evidence>
<dbReference type="SUPFAM" id="SSF81901">
    <property type="entry name" value="HCP-like"/>
    <property type="match status" value="1"/>
</dbReference>
<dbReference type="InterPro" id="IPR011990">
    <property type="entry name" value="TPR-like_helical_dom_sf"/>
</dbReference>
<name>A0A0Q1CE46_9FLAO</name>
<dbReference type="Proteomes" id="UP000050827">
    <property type="component" value="Unassembled WGS sequence"/>
</dbReference>
<organism evidence="1 2">
    <name type="scientific">Flagellimonas eckloniae</name>
    <dbReference type="NCBI Taxonomy" id="346185"/>
    <lineage>
        <taxon>Bacteria</taxon>
        <taxon>Pseudomonadati</taxon>
        <taxon>Bacteroidota</taxon>
        <taxon>Flavobacteriia</taxon>
        <taxon>Flavobacteriales</taxon>
        <taxon>Flavobacteriaceae</taxon>
        <taxon>Flagellimonas</taxon>
    </lineage>
</organism>
<gene>
    <name evidence="1" type="ORF">AAY42_03140</name>
</gene>
<accession>A0A0Q1CE46</accession>
<comment type="caution">
    <text evidence="1">The sequence shown here is derived from an EMBL/GenBank/DDBJ whole genome shotgun (WGS) entry which is preliminary data.</text>
</comment>
<dbReference type="OrthoDB" id="187854at2"/>
<evidence type="ECO:0008006" key="3">
    <source>
        <dbReference type="Google" id="ProtNLM"/>
    </source>
</evidence>
<dbReference type="RefSeq" id="WP_055392550.1">
    <property type="nucleotide sequence ID" value="NZ_LCTZ01000002.1"/>
</dbReference>
<dbReference type="InterPro" id="IPR021314">
    <property type="entry name" value="DUF2911"/>
</dbReference>